<gene>
    <name evidence="3" type="ORF">SAMN04488096_107201</name>
</gene>
<feature type="signal peptide" evidence="2">
    <location>
        <begin position="1"/>
        <end position="30"/>
    </location>
</feature>
<dbReference type="InterPro" id="IPR013783">
    <property type="entry name" value="Ig-like_fold"/>
</dbReference>
<dbReference type="RefSeq" id="WP_073152302.1">
    <property type="nucleotide sequence ID" value="NZ_FQYY01000007.1"/>
</dbReference>
<sequence>MKNIIPQKRINYFQYLITGLLLVASFVARSQTPAPTGSTDQYFCSATSWLNAGFTQPGDTFEELYIYGENLTFYEDNGGVLGNVIANPSTFVLVDGATYYVTQTINGLESSPLTITVEDRECGCFKNPDFETYNGQSDDSDYTIYHQENEDGYNTCSGSIIGLTPVGFSNVNATADGTAGALVGSGNDPKQSNISTTNASNPNSNYSFRLNDPTSGNDVAHMEKDFVAGEVISFSYAFVFEDQNHDPQEQPYVNIAIYDGNGDLFAQRCVITTPSDCILVNGTGIVLYSDWTCMKINTLDIIGGKAKLVVTAADCVYVAHPGYIYMDDFFVGDDEASLCDDPSFGYVAMEEFTASSTALDCVVELDSSLESCGANVDSSLPFPIEVCGTVKEPISNTNPASVQDLTIDLTKNGVLIGSLSNPVFNGDQFCFTITESDINISDAYGIIEISTSVEFSLDCGSPYVIESSDKAELDICPTAQCVSPLQTCDDIGTGFGTFDLTSADAGIRGTDWTAADVDIFYYPSEIDAVGETNVISSPSAYTNVTPYSDVVYARLEWHPAGTTTSCYYIMTIDLNVFVEPVLNLPSEVVICGSSQASVPLIATPQNIADLTDVSYSWRFNGDLLAFSGSYYEATEPGVYEITVGEANCPITKTVNVISIDYDIDLGADPLQLCGNGSTNLTATIIDNGSVPALDPALLSYTWSTGETTQTIEVGQSGVYTVEVDYNGECMQQESVDVVVATLPELNPLSDFEMCTTDVVDVTVTVNNLADNEVEFVWYKDGQVLANETSSTISVSDEGIYKVEVNEIGYGFCFTSEEFTADFYDNADCVISQGLSPDSPDGLNDFLDLKFLSERSGVENLKVYNRYGRIVFEKDDYVNSFAGVDNDGNDLKTGTYYYVIELRNEDPVFGKSVKGWVYINRSAN</sequence>
<name>A0A1M6G8T6_9FLAO</name>
<evidence type="ECO:0000313" key="4">
    <source>
        <dbReference type="Proteomes" id="UP000184225"/>
    </source>
</evidence>
<feature type="compositionally biased region" description="Polar residues" evidence="1">
    <location>
        <begin position="188"/>
        <end position="212"/>
    </location>
</feature>
<evidence type="ECO:0000313" key="3">
    <source>
        <dbReference type="EMBL" id="SHJ06383.1"/>
    </source>
</evidence>
<reference evidence="3 4" key="1">
    <citation type="submission" date="2016-11" db="EMBL/GenBank/DDBJ databases">
        <authorList>
            <person name="Jaros S."/>
            <person name="Januszkiewicz K."/>
            <person name="Wedrychowicz H."/>
        </authorList>
    </citation>
    <scope>NUCLEOTIDE SEQUENCE [LARGE SCALE GENOMIC DNA]</scope>
    <source>
        <strain evidence="3 4">DSM 21425</strain>
    </source>
</reference>
<evidence type="ECO:0000256" key="1">
    <source>
        <dbReference type="SAM" id="MobiDB-lite"/>
    </source>
</evidence>
<proteinExistence type="predicted"/>
<dbReference type="SUPFAM" id="SSF48726">
    <property type="entry name" value="Immunoglobulin"/>
    <property type="match status" value="1"/>
</dbReference>
<organism evidence="3 4">
    <name type="scientific">Mesonia phycicola</name>
    <dbReference type="NCBI Taxonomy" id="579105"/>
    <lineage>
        <taxon>Bacteria</taxon>
        <taxon>Pseudomonadati</taxon>
        <taxon>Bacteroidota</taxon>
        <taxon>Flavobacteriia</taxon>
        <taxon>Flavobacteriales</taxon>
        <taxon>Flavobacteriaceae</taxon>
        <taxon>Mesonia</taxon>
    </lineage>
</organism>
<dbReference type="Gene3D" id="2.60.40.10">
    <property type="entry name" value="Immunoglobulins"/>
    <property type="match status" value="1"/>
</dbReference>
<feature type="chain" id="PRO_5012951801" evidence="2">
    <location>
        <begin position="31"/>
        <end position="923"/>
    </location>
</feature>
<dbReference type="Pfam" id="PF13585">
    <property type="entry name" value="CHU_C"/>
    <property type="match status" value="1"/>
</dbReference>
<feature type="region of interest" description="Disordered" evidence="1">
    <location>
        <begin position="182"/>
        <end position="212"/>
    </location>
</feature>
<dbReference type="OrthoDB" id="608579at2"/>
<dbReference type="AlphaFoldDB" id="A0A1M6G8T6"/>
<keyword evidence="2" id="KW-0732">Signal</keyword>
<protein>
    <submittedName>
        <fullName evidence="3">C-terminal domain of CHU protein family protein</fullName>
    </submittedName>
</protein>
<evidence type="ECO:0000256" key="2">
    <source>
        <dbReference type="SAM" id="SignalP"/>
    </source>
</evidence>
<dbReference type="EMBL" id="FQYY01000007">
    <property type="protein sequence ID" value="SHJ06383.1"/>
    <property type="molecule type" value="Genomic_DNA"/>
</dbReference>
<dbReference type="InterPro" id="IPR036179">
    <property type="entry name" value="Ig-like_dom_sf"/>
</dbReference>
<dbReference type="Proteomes" id="UP000184225">
    <property type="component" value="Unassembled WGS sequence"/>
</dbReference>
<accession>A0A1M6G8T6</accession>
<keyword evidence="4" id="KW-1185">Reference proteome</keyword>
<dbReference type="STRING" id="579105.SAMN04488096_107201"/>